<dbReference type="Proteomes" id="UP001438707">
    <property type="component" value="Unassembled WGS sequence"/>
</dbReference>
<evidence type="ECO:0000313" key="4">
    <source>
        <dbReference type="Proteomes" id="UP001438707"/>
    </source>
</evidence>
<dbReference type="AlphaFoldDB" id="A0AAW1S9L1"/>
<feature type="domain" description="PDZ" evidence="2">
    <location>
        <begin position="89"/>
        <end position="124"/>
    </location>
</feature>
<comment type="caution">
    <text evidence="3">The sequence shown here is derived from an EMBL/GenBank/DDBJ whole genome shotgun (WGS) entry which is preliminary data.</text>
</comment>
<evidence type="ECO:0000259" key="2">
    <source>
        <dbReference type="PROSITE" id="PS50106"/>
    </source>
</evidence>
<protein>
    <recommendedName>
        <fullName evidence="2">PDZ domain-containing protein</fullName>
    </recommendedName>
</protein>
<dbReference type="EMBL" id="JALJOS010000002">
    <property type="protein sequence ID" value="KAK9842697.1"/>
    <property type="molecule type" value="Genomic_DNA"/>
</dbReference>
<dbReference type="Gene3D" id="2.30.42.10">
    <property type="match status" value="1"/>
</dbReference>
<dbReference type="InterPro" id="IPR036034">
    <property type="entry name" value="PDZ_sf"/>
</dbReference>
<sequence>MQHGAHSAKLSRGYYCAFSQSAVKFWPHTSGTCHLRRQSSASSLIHAKLGRGSGQGQRLQVASSADESSQADQDSTRQQFIRVKLRKPMGMVLSEKSNNVVFVEEISAGGNADKSGKVQVGDVISKCSAYVLKSGKDGDYEREGYGKRPYTNWEPIMFDCTGQDFKTVMSAISSNNDRWGIFDVTLELRRSRSN</sequence>
<dbReference type="InterPro" id="IPR001478">
    <property type="entry name" value="PDZ"/>
</dbReference>
<organism evidence="3 4">
    <name type="scientific">Apatococcus lobatus</name>
    <dbReference type="NCBI Taxonomy" id="904363"/>
    <lineage>
        <taxon>Eukaryota</taxon>
        <taxon>Viridiplantae</taxon>
        <taxon>Chlorophyta</taxon>
        <taxon>core chlorophytes</taxon>
        <taxon>Trebouxiophyceae</taxon>
        <taxon>Chlorellales</taxon>
        <taxon>Chlorellaceae</taxon>
        <taxon>Apatococcus</taxon>
    </lineage>
</organism>
<feature type="compositionally biased region" description="Low complexity" evidence="1">
    <location>
        <begin position="56"/>
        <end position="73"/>
    </location>
</feature>
<evidence type="ECO:0000313" key="3">
    <source>
        <dbReference type="EMBL" id="KAK9842697.1"/>
    </source>
</evidence>
<gene>
    <name evidence="3" type="ORF">WJX74_000829</name>
</gene>
<dbReference type="PANTHER" id="PTHR47661">
    <property type="entry name" value="PHOSPHOGLUCAN PHOSPHATASE LSF1, CHLOROPLASTIC"/>
    <property type="match status" value="1"/>
</dbReference>
<keyword evidence="4" id="KW-1185">Reference proteome</keyword>
<proteinExistence type="predicted"/>
<dbReference type="Pfam" id="PF00595">
    <property type="entry name" value="PDZ"/>
    <property type="match status" value="1"/>
</dbReference>
<evidence type="ECO:0000256" key="1">
    <source>
        <dbReference type="SAM" id="MobiDB-lite"/>
    </source>
</evidence>
<feature type="region of interest" description="Disordered" evidence="1">
    <location>
        <begin position="55"/>
        <end position="77"/>
    </location>
</feature>
<name>A0AAW1S9L1_9CHLO</name>
<reference evidence="3 4" key="1">
    <citation type="journal article" date="2024" name="Nat. Commun.">
        <title>Phylogenomics reveals the evolutionary origins of lichenization in chlorophyte algae.</title>
        <authorList>
            <person name="Puginier C."/>
            <person name="Libourel C."/>
            <person name="Otte J."/>
            <person name="Skaloud P."/>
            <person name="Haon M."/>
            <person name="Grisel S."/>
            <person name="Petersen M."/>
            <person name="Berrin J.G."/>
            <person name="Delaux P.M."/>
            <person name="Dal Grande F."/>
            <person name="Keller J."/>
        </authorList>
    </citation>
    <scope>NUCLEOTIDE SEQUENCE [LARGE SCALE GENOMIC DNA]</scope>
    <source>
        <strain evidence="3 4">SAG 2145</strain>
    </source>
</reference>
<accession>A0AAW1S9L1</accession>
<dbReference type="SUPFAM" id="SSF50156">
    <property type="entry name" value="PDZ domain-like"/>
    <property type="match status" value="1"/>
</dbReference>
<dbReference type="PROSITE" id="PS50106">
    <property type="entry name" value="PDZ"/>
    <property type="match status" value="1"/>
</dbReference>